<protein>
    <recommendedName>
        <fullName evidence="2">Peptidase M56 domain-containing protein</fullName>
    </recommendedName>
</protein>
<feature type="region of interest" description="Disordered" evidence="1">
    <location>
        <begin position="423"/>
        <end position="443"/>
    </location>
</feature>
<comment type="caution">
    <text evidence="3">The sequence shown here is derived from an EMBL/GenBank/DDBJ whole genome shotgun (WGS) entry which is preliminary data.</text>
</comment>
<proteinExistence type="predicted"/>
<feature type="region of interest" description="Disordered" evidence="1">
    <location>
        <begin position="810"/>
        <end position="836"/>
    </location>
</feature>
<dbReference type="PANTHER" id="PTHR34978">
    <property type="entry name" value="POSSIBLE SENSOR-TRANSDUCER PROTEIN BLAR"/>
    <property type="match status" value="1"/>
</dbReference>
<dbReference type="InterPro" id="IPR008756">
    <property type="entry name" value="Peptidase_M56"/>
</dbReference>
<feature type="domain" description="Peptidase M56" evidence="2">
    <location>
        <begin position="36"/>
        <end position="108"/>
    </location>
</feature>
<dbReference type="InterPro" id="IPR052173">
    <property type="entry name" value="Beta-lactam_resp_regulator"/>
</dbReference>
<dbReference type="CDD" id="cd07341">
    <property type="entry name" value="M56_BlaR1_MecR1_like"/>
    <property type="match status" value="1"/>
</dbReference>
<dbReference type="Proteomes" id="UP001500840">
    <property type="component" value="Unassembled WGS sequence"/>
</dbReference>
<feature type="region of interest" description="Disordered" evidence="1">
    <location>
        <begin position="205"/>
        <end position="231"/>
    </location>
</feature>
<evidence type="ECO:0000313" key="4">
    <source>
        <dbReference type="Proteomes" id="UP001500840"/>
    </source>
</evidence>
<dbReference type="InterPro" id="IPR008969">
    <property type="entry name" value="CarboxyPept-like_regulatory"/>
</dbReference>
<dbReference type="Pfam" id="PF05569">
    <property type="entry name" value="Peptidase_M56"/>
    <property type="match status" value="1"/>
</dbReference>
<gene>
    <name evidence="3" type="ORF">GCM10023156_23530</name>
</gene>
<evidence type="ECO:0000259" key="2">
    <source>
        <dbReference type="Pfam" id="PF05569"/>
    </source>
</evidence>
<feature type="compositionally biased region" description="Basic and acidic residues" evidence="1">
    <location>
        <begin position="424"/>
        <end position="433"/>
    </location>
</feature>
<reference evidence="4" key="1">
    <citation type="journal article" date="2019" name="Int. J. Syst. Evol. Microbiol.">
        <title>The Global Catalogue of Microorganisms (GCM) 10K type strain sequencing project: providing services to taxonomists for standard genome sequencing and annotation.</title>
        <authorList>
            <consortium name="The Broad Institute Genomics Platform"/>
            <consortium name="The Broad Institute Genome Sequencing Center for Infectious Disease"/>
            <person name="Wu L."/>
            <person name="Ma J."/>
        </authorList>
    </citation>
    <scope>NUCLEOTIDE SEQUENCE [LARGE SCALE GENOMIC DNA]</scope>
    <source>
        <strain evidence="4">JCM 17759</strain>
    </source>
</reference>
<name>A0ABP8MPY1_9BACT</name>
<dbReference type="EMBL" id="BAABGA010000030">
    <property type="protein sequence ID" value="GAA4453121.1"/>
    <property type="molecule type" value="Genomic_DNA"/>
</dbReference>
<dbReference type="PANTHER" id="PTHR34978:SF3">
    <property type="entry name" value="SLR0241 PROTEIN"/>
    <property type="match status" value="1"/>
</dbReference>
<organism evidence="3 4">
    <name type="scientific">Novipirellula rosea</name>
    <dbReference type="NCBI Taxonomy" id="1031540"/>
    <lineage>
        <taxon>Bacteria</taxon>
        <taxon>Pseudomonadati</taxon>
        <taxon>Planctomycetota</taxon>
        <taxon>Planctomycetia</taxon>
        <taxon>Pirellulales</taxon>
        <taxon>Pirellulaceae</taxon>
        <taxon>Novipirellula</taxon>
    </lineage>
</organism>
<keyword evidence="4" id="KW-1185">Reference proteome</keyword>
<evidence type="ECO:0000256" key="1">
    <source>
        <dbReference type="SAM" id="MobiDB-lite"/>
    </source>
</evidence>
<sequence length="1298" mass="143560">MMLIGWLQNSILSLWLTVTQAGFTPASLQDLASPHAHELAHVRRNDYAVNLLQTLLETLFFYHPAIWWLSRRIRIEREHCCDDLVIATLNNRSEYGRALIAVEQLRSQPPSLAIGVNDGTLLARIRRIARVAARSDQQGTSRLPIALLALAGLCLSVVVMLSLQANADENDGNETSAFIAEVADDIEVELVAVGYHPSAEKVWWKPNGDPLSQPPDLPDSGFSVGSNEEAKSRSREFLLKIRGLPQDHRVRTKYKPPSASGSSYLNGLWIGYHGAGPFDTTTTSIWVGISTAPYGPWMTFDTDGVKSEKIEVPTPLRSIYDNVIVKDIESDEITTSLLVDNDPYNRLYDLADFELYAVDKASKQHRRSSESVPANGGPRELTFKLPITEIVRFEYRVRPYTKWVIFDNVSLQPGQQTDVTISTETKDDARDSTDATPALSEFGPESHGLRCRLIALPVDVNEDDPSFQQTVFEFARSSNMTFGVELKNFSDEPMVLAGVRYSDGYAEEVRGKLRTEMLAPHWFDFDFVDLNGKAIARPWREFFDGWIVANGASTHELSPGQSLKIALKPAKFMEPFDHELLPGKYAVKVRYRGPGETLRDRVREHWPDKPILDAWKYEVASKPIEFSITGSTDPSAETDLVWGPVQQGLQAAIGYQLFEDNVGNPSNVPSVPVGTSVGVRFHVRNASDEVITFISETGRQGDAVLVTDSQGNNIDVRETFFTGEPIDVEWRLQPGEVAELAVLAPAVNSIREPGHYNVRYTIRFNSRVQKDDAGNVIFPRPGDYDAELETGVTPLYLHDASDASNDDIYQDSAASTTDNDARKQGASAGSESKKFQLVEGETSTPLEGIECIANIFKQGTPTKIVARTTDKEGIIEVQVPEDGGAWITDVPSGWFTSAPSVIAIELDENGITKHEQNAVNNIGPTIVKLWRGTEVDGRLLWPNKTPAEGVKLSAGVYINSQSWKKNLGMDLAFYSFDHGDWPNWSRTIITDDAGRFRVTVPPPQARLWFRIGTTSLGFSPQISQGEDESVTRRLSKCVPLEIQYGGIGQSGVINFEDDSDGDQFLRTGDLQLQTGVIVRGRVVNAEGKGLSDVNLTTTGPHGPHSGRSTISGDDGEFEFPAMVAGRMTVHVDSRLRDVSKPAHQQIVSREVQAVFADQSFTIAENGSSHEITVRSIPHTEITFQWVDRRKDKTQPIAYYGTFRLRGYIPDENGDPSTYWTGETQLVDRGGEHLLTIKVPSQLLKPELMLPADRRVTASYSDSSGVTSGPGIVPLGDIAADTTRTIFGDLPRAKRNKND</sequence>
<dbReference type="SUPFAM" id="SSF49464">
    <property type="entry name" value="Carboxypeptidase regulatory domain-like"/>
    <property type="match status" value="1"/>
</dbReference>
<feature type="region of interest" description="Disordered" evidence="1">
    <location>
        <begin position="1091"/>
        <end position="1114"/>
    </location>
</feature>
<dbReference type="RefSeq" id="WP_345322188.1">
    <property type="nucleotide sequence ID" value="NZ_BAABGA010000030.1"/>
</dbReference>
<evidence type="ECO:0000313" key="3">
    <source>
        <dbReference type="EMBL" id="GAA4453121.1"/>
    </source>
</evidence>
<accession>A0ABP8MPY1</accession>